<dbReference type="InterPro" id="IPR050879">
    <property type="entry name" value="Acyltransferase_3"/>
</dbReference>
<dbReference type="InterPro" id="IPR002656">
    <property type="entry name" value="Acyl_transf_3_dom"/>
</dbReference>
<feature type="domain" description="Acyltransferase 3" evidence="2">
    <location>
        <begin position="1"/>
        <end position="284"/>
    </location>
</feature>
<accession>A0A512AIV7</accession>
<evidence type="ECO:0000256" key="1">
    <source>
        <dbReference type="SAM" id="Phobius"/>
    </source>
</evidence>
<dbReference type="Proteomes" id="UP000321464">
    <property type="component" value="Unassembled WGS sequence"/>
</dbReference>
<name>A0A512AIV7_9SPHN</name>
<comment type="caution">
    <text evidence="3">The sequence shown here is derived from an EMBL/GenBank/DDBJ whole genome shotgun (WGS) entry which is preliminary data.</text>
</comment>
<dbReference type="GO" id="GO:0016747">
    <property type="term" value="F:acyltransferase activity, transferring groups other than amino-acyl groups"/>
    <property type="evidence" value="ECO:0007669"/>
    <property type="project" value="InterPro"/>
</dbReference>
<protein>
    <submittedName>
        <fullName evidence="3">Acyltransferase</fullName>
    </submittedName>
</protein>
<keyword evidence="3" id="KW-0808">Transferase</keyword>
<evidence type="ECO:0000259" key="2">
    <source>
        <dbReference type="Pfam" id="PF01757"/>
    </source>
</evidence>
<organism evidence="3 4">
    <name type="scientific">Novosphingobium sediminis</name>
    <dbReference type="NCBI Taxonomy" id="707214"/>
    <lineage>
        <taxon>Bacteria</taxon>
        <taxon>Pseudomonadati</taxon>
        <taxon>Pseudomonadota</taxon>
        <taxon>Alphaproteobacteria</taxon>
        <taxon>Sphingomonadales</taxon>
        <taxon>Sphingomonadaceae</taxon>
        <taxon>Novosphingobium</taxon>
    </lineage>
</organism>
<keyword evidence="4" id="KW-1185">Reference proteome</keyword>
<evidence type="ECO:0000313" key="3">
    <source>
        <dbReference type="EMBL" id="GEN99638.1"/>
    </source>
</evidence>
<keyword evidence="3" id="KW-0012">Acyltransferase</keyword>
<dbReference type="GO" id="GO:0016020">
    <property type="term" value="C:membrane"/>
    <property type="evidence" value="ECO:0007669"/>
    <property type="project" value="TreeGrafter"/>
</dbReference>
<dbReference type="Pfam" id="PF01757">
    <property type="entry name" value="Acyl_transf_3"/>
    <property type="match status" value="1"/>
</dbReference>
<gene>
    <name evidence="3" type="ORF">NSE01_14710</name>
</gene>
<dbReference type="AlphaFoldDB" id="A0A512AIV7"/>
<dbReference type="PANTHER" id="PTHR23028">
    <property type="entry name" value="ACETYLTRANSFERASE"/>
    <property type="match status" value="1"/>
</dbReference>
<feature type="transmembrane region" description="Helical" evidence="1">
    <location>
        <begin position="143"/>
        <end position="160"/>
    </location>
</feature>
<evidence type="ECO:0000313" key="4">
    <source>
        <dbReference type="Proteomes" id="UP000321464"/>
    </source>
</evidence>
<feature type="transmembrane region" description="Helical" evidence="1">
    <location>
        <begin position="227"/>
        <end position="246"/>
    </location>
</feature>
<dbReference type="EMBL" id="BJYR01000010">
    <property type="protein sequence ID" value="GEN99638.1"/>
    <property type="molecule type" value="Genomic_DNA"/>
</dbReference>
<feature type="transmembrane region" description="Helical" evidence="1">
    <location>
        <begin position="197"/>
        <end position="215"/>
    </location>
</feature>
<dbReference type="GO" id="GO:0009103">
    <property type="term" value="P:lipopolysaccharide biosynthetic process"/>
    <property type="evidence" value="ECO:0007669"/>
    <property type="project" value="TreeGrafter"/>
</dbReference>
<dbReference type="PANTHER" id="PTHR23028:SF53">
    <property type="entry name" value="ACYL_TRANSF_3 DOMAIN-CONTAINING PROTEIN"/>
    <property type="match status" value="1"/>
</dbReference>
<keyword evidence="1" id="KW-1133">Transmembrane helix</keyword>
<keyword evidence="1" id="KW-0812">Transmembrane</keyword>
<reference evidence="3 4" key="1">
    <citation type="submission" date="2019-07" db="EMBL/GenBank/DDBJ databases">
        <title>Whole genome shotgun sequence of Novosphingobium sediminis NBRC 106119.</title>
        <authorList>
            <person name="Hosoyama A."/>
            <person name="Uohara A."/>
            <person name="Ohji S."/>
            <person name="Ichikawa N."/>
        </authorList>
    </citation>
    <scope>NUCLEOTIDE SEQUENCE [LARGE SCALE GENOMIC DNA]</scope>
    <source>
        <strain evidence="3 4">NBRC 106119</strain>
    </source>
</reference>
<keyword evidence="1" id="KW-0472">Membrane</keyword>
<sequence>MFFALSGWLITSLLLEEVAKDGSANLGAFYIRRVTRIAPMYYVTMVLYIILSLAQLIVKKDGENWHQMLNALPWIATFNSEYRTVGAGDIFGHAWTLGVEEKFYVIWPIIFVVFRAKTVSAFILSCAVAFFLTYLAGFDPGPIRGYLGLGFGAALAILAAQRHAVISLLRRPVVAVVSVVCIAGFHAASIVHPATAWHVLTSFSTAFLVACLWYCDSSWVARGLSWAPMAFVGRLTFGIYLLHVLVMNVLLKGGMAKFGQSLDWPIAFIVVYGASIPVAYAFYRVVERPCINFGRRLALTRFARAEGAGSPG</sequence>
<feature type="transmembrane region" description="Helical" evidence="1">
    <location>
        <begin position="266"/>
        <end position="286"/>
    </location>
</feature>
<feature type="transmembrane region" description="Helical" evidence="1">
    <location>
        <begin position="119"/>
        <end position="137"/>
    </location>
</feature>
<feature type="transmembrane region" description="Helical" evidence="1">
    <location>
        <begin position="39"/>
        <end position="58"/>
    </location>
</feature>
<proteinExistence type="predicted"/>
<feature type="transmembrane region" description="Helical" evidence="1">
    <location>
        <begin position="172"/>
        <end position="191"/>
    </location>
</feature>